<name>A0A4D7B2D3_9HYPH</name>
<evidence type="ECO:0000256" key="1">
    <source>
        <dbReference type="ARBA" id="ARBA00001974"/>
    </source>
</evidence>
<evidence type="ECO:0000256" key="2">
    <source>
        <dbReference type="ARBA" id="ARBA00008000"/>
    </source>
</evidence>
<feature type="compositionally biased region" description="Basic and acidic residues" evidence="8">
    <location>
        <begin position="39"/>
        <end position="51"/>
    </location>
</feature>
<feature type="region of interest" description="Disordered" evidence="8">
    <location>
        <begin position="37"/>
        <end position="63"/>
    </location>
</feature>
<dbReference type="SUPFAM" id="SSF55103">
    <property type="entry name" value="FAD-linked oxidases, C-terminal domain"/>
    <property type="match status" value="1"/>
</dbReference>
<evidence type="ECO:0000256" key="3">
    <source>
        <dbReference type="ARBA" id="ARBA00022630"/>
    </source>
</evidence>
<dbReference type="InterPro" id="IPR004113">
    <property type="entry name" value="FAD-bd_oxidored_4_C"/>
</dbReference>
<dbReference type="PROSITE" id="PS51387">
    <property type="entry name" value="FAD_PCMH"/>
    <property type="match status" value="1"/>
</dbReference>
<dbReference type="FunFam" id="3.30.70.2740:FF:000001">
    <property type="entry name" value="D-lactate dehydrogenase mitochondrial"/>
    <property type="match status" value="1"/>
</dbReference>
<keyword evidence="5" id="KW-0809">Transit peptide</keyword>
<dbReference type="FunFam" id="3.30.43.10:FF:000010">
    <property type="entry name" value="probable D-lactate dehydrogenase, mitochondrial"/>
    <property type="match status" value="1"/>
</dbReference>
<dbReference type="EC" id="1.1.2.4" evidence="7"/>
<dbReference type="FunFam" id="3.30.465.10:FF:000014">
    <property type="entry name" value="D-lactate dehydrogenase (Cytochrome), putative"/>
    <property type="match status" value="1"/>
</dbReference>
<feature type="chain" id="PRO_5020391430" description="D-lactate dehydrogenase (cytochrome)" evidence="9">
    <location>
        <begin position="21"/>
        <end position="476"/>
    </location>
</feature>
<dbReference type="FunFam" id="1.10.45.10:FF:000001">
    <property type="entry name" value="D-lactate dehydrogenase mitochondrial"/>
    <property type="match status" value="1"/>
</dbReference>
<dbReference type="AlphaFoldDB" id="A0A4D7B2D3"/>
<dbReference type="EMBL" id="CP039690">
    <property type="protein sequence ID" value="QCI67899.1"/>
    <property type="molecule type" value="Genomic_DNA"/>
</dbReference>
<comment type="cofactor">
    <cofactor evidence="1">
        <name>FAD</name>
        <dbReference type="ChEBI" id="CHEBI:57692"/>
    </cofactor>
</comment>
<dbReference type="Proteomes" id="UP000298781">
    <property type="component" value="Chromosome"/>
</dbReference>
<dbReference type="GO" id="GO:1903457">
    <property type="term" value="P:lactate catabolic process"/>
    <property type="evidence" value="ECO:0007669"/>
    <property type="project" value="TreeGrafter"/>
</dbReference>
<evidence type="ECO:0000256" key="5">
    <source>
        <dbReference type="ARBA" id="ARBA00022946"/>
    </source>
</evidence>
<protein>
    <recommendedName>
        <fullName evidence="7">D-lactate dehydrogenase (cytochrome)</fullName>
        <ecNumber evidence="7">1.1.2.4</ecNumber>
    </recommendedName>
</protein>
<evidence type="ECO:0000256" key="8">
    <source>
        <dbReference type="SAM" id="MobiDB-lite"/>
    </source>
</evidence>
<dbReference type="InterPro" id="IPR036318">
    <property type="entry name" value="FAD-bd_PCMH-like_sf"/>
</dbReference>
<organism evidence="11 12">
    <name type="scientific">Phreatobacter stygius</name>
    <dbReference type="NCBI Taxonomy" id="1940610"/>
    <lineage>
        <taxon>Bacteria</taxon>
        <taxon>Pseudomonadati</taxon>
        <taxon>Pseudomonadota</taxon>
        <taxon>Alphaproteobacteria</taxon>
        <taxon>Hyphomicrobiales</taxon>
        <taxon>Phreatobacteraceae</taxon>
        <taxon>Phreatobacter</taxon>
    </lineage>
</organism>
<dbReference type="Gene3D" id="1.10.45.10">
    <property type="entry name" value="Vanillyl-alcohol Oxidase, Chain A, domain 4"/>
    <property type="match status" value="1"/>
</dbReference>
<dbReference type="Pfam" id="PF02913">
    <property type="entry name" value="FAD-oxidase_C"/>
    <property type="match status" value="1"/>
</dbReference>
<evidence type="ECO:0000256" key="9">
    <source>
        <dbReference type="SAM" id="SignalP"/>
    </source>
</evidence>
<gene>
    <name evidence="11" type="ORF">E8M01_28915</name>
</gene>
<evidence type="ECO:0000313" key="12">
    <source>
        <dbReference type="Proteomes" id="UP000298781"/>
    </source>
</evidence>
<comment type="similarity">
    <text evidence="2">Belongs to the FAD-binding oxidoreductase/transferase type 4 family.</text>
</comment>
<dbReference type="GO" id="GO:0071949">
    <property type="term" value="F:FAD binding"/>
    <property type="evidence" value="ECO:0007669"/>
    <property type="project" value="InterPro"/>
</dbReference>
<dbReference type="InterPro" id="IPR016166">
    <property type="entry name" value="FAD-bd_PCMH"/>
</dbReference>
<keyword evidence="12" id="KW-1185">Reference proteome</keyword>
<keyword evidence="4" id="KW-0274">FAD</keyword>
<dbReference type="KEGG" id="pstg:E8M01_28915"/>
<dbReference type="PANTHER" id="PTHR11748:SF111">
    <property type="entry name" value="D-LACTATE DEHYDROGENASE, MITOCHONDRIAL-RELATED"/>
    <property type="match status" value="1"/>
</dbReference>
<dbReference type="Gene3D" id="3.30.465.10">
    <property type="match status" value="1"/>
</dbReference>
<feature type="domain" description="FAD-binding PCMH-type" evidence="10">
    <location>
        <begin position="53"/>
        <end position="230"/>
    </location>
</feature>
<proteinExistence type="inferred from homology"/>
<dbReference type="InterPro" id="IPR016171">
    <property type="entry name" value="Vanillyl_alc_oxidase_C-sub2"/>
</dbReference>
<evidence type="ECO:0000259" key="10">
    <source>
        <dbReference type="PROSITE" id="PS51387"/>
    </source>
</evidence>
<dbReference type="GO" id="GO:0004458">
    <property type="term" value="F:D-lactate dehydrogenase (cytochrome) activity"/>
    <property type="evidence" value="ECO:0007669"/>
    <property type="project" value="UniProtKB-EC"/>
</dbReference>
<feature type="signal peptide" evidence="9">
    <location>
        <begin position="1"/>
        <end position="20"/>
    </location>
</feature>
<dbReference type="InterPro" id="IPR006094">
    <property type="entry name" value="Oxid_FAD_bind_N"/>
</dbReference>
<dbReference type="PANTHER" id="PTHR11748">
    <property type="entry name" value="D-LACTATE DEHYDROGENASE"/>
    <property type="match status" value="1"/>
</dbReference>
<keyword evidence="6" id="KW-0560">Oxidoreductase</keyword>
<reference evidence="11 12" key="1">
    <citation type="submission" date="2019-04" db="EMBL/GenBank/DDBJ databases">
        <title>Phreatobacter aquaticus sp. nov.</title>
        <authorList>
            <person name="Choi A."/>
        </authorList>
    </citation>
    <scope>NUCLEOTIDE SEQUENCE [LARGE SCALE GENOMIC DNA]</scope>
    <source>
        <strain evidence="11 12">KCTC 52518</strain>
    </source>
</reference>
<evidence type="ECO:0000256" key="6">
    <source>
        <dbReference type="ARBA" id="ARBA00023002"/>
    </source>
</evidence>
<evidence type="ECO:0000256" key="7">
    <source>
        <dbReference type="ARBA" id="ARBA00038897"/>
    </source>
</evidence>
<evidence type="ECO:0000313" key="11">
    <source>
        <dbReference type="EMBL" id="QCI67899.1"/>
    </source>
</evidence>
<sequence>MSLISVLVPGALSMSASALAPALLEALKALLGNRVSTSESDRAQHGRDESSHTPQLPDAVCRPESTEEVSAIVKLCAINKTPIVAYGAGSSLEGALIPLQGGISIDLTGMNQILSVRPEDLDATVQAGVTRKQLNAHLRDTGLFFPIDPGADATIGGMSATRASGTNAVRYGTMRENVVNLTVVLADGRIIRTRSRAKKSSAGYDLTGIFVGSEGTLGIITEITVRLYGIPEVMAAAICAFPTVEAAIDTVIQTIQMGLPISRMELLDDRAIEAVNNYSKLDLPVAPTLFFEFAGSQSSVEEQAAIVEDLARGEGASSWRWSTDADERGKLWQARHDIHWALRAIRPGTRGWGTDVCVPISALAEVIRETRKHCAQAPFFTAMVGHVGDGNFHLSMQLDRDDPAEFELASAINDRMVHLALKLGGTCTGEHGVGIGKMKFMRAEHGDAIDVMHLIKDALDPDGIFNPGKVLPPKAA</sequence>
<accession>A0A4D7B2D3</accession>
<dbReference type="InterPro" id="IPR016164">
    <property type="entry name" value="FAD-linked_Oxase-like_C"/>
</dbReference>
<keyword evidence="9" id="KW-0732">Signal</keyword>
<dbReference type="OrthoDB" id="9811557at2"/>
<dbReference type="GO" id="GO:0008720">
    <property type="term" value="F:D-lactate dehydrogenase (NAD+) activity"/>
    <property type="evidence" value="ECO:0007669"/>
    <property type="project" value="TreeGrafter"/>
</dbReference>
<dbReference type="SUPFAM" id="SSF56176">
    <property type="entry name" value="FAD-binding/transporter-associated domain-like"/>
    <property type="match status" value="1"/>
</dbReference>
<evidence type="ECO:0000256" key="4">
    <source>
        <dbReference type="ARBA" id="ARBA00022827"/>
    </source>
</evidence>
<dbReference type="Pfam" id="PF01565">
    <property type="entry name" value="FAD_binding_4"/>
    <property type="match status" value="1"/>
</dbReference>
<keyword evidence="3" id="KW-0285">Flavoprotein</keyword>
<dbReference type="InterPro" id="IPR016169">
    <property type="entry name" value="FAD-bd_PCMH_sub2"/>
</dbReference>
<dbReference type="Gene3D" id="3.30.70.2740">
    <property type="match status" value="1"/>
</dbReference>